<proteinExistence type="predicted"/>
<dbReference type="GO" id="GO:0003676">
    <property type="term" value="F:nucleic acid binding"/>
    <property type="evidence" value="ECO:0007669"/>
    <property type="project" value="InterPro"/>
</dbReference>
<evidence type="ECO:0000313" key="2">
    <source>
        <dbReference type="Proteomes" id="UP000189818"/>
    </source>
</evidence>
<sequence length="185" mass="20504">MRVIFLDLSKRSAGYACWGPGDPRPVSGAWVLGSEFTSDGLVYCKLHQNLSGLHALGRIEAIFWEEPLDARVLNGHTNIDSVRVLGGLAAHAASWGEAVRCRVIRPVNMAVWRRFFIGAMPRATKTADLKLMSMQRCRQLGFKPATHDEAEAIGGLSYACDQLNLTPPWRDQLLFGGRTIREGRL</sequence>
<protein>
    <submittedName>
        <fullName evidence="1">Uncharacterized protein</fullName>
    </submittedName>
</protein>
<dbReference type="EMBL" id="FUYM01000003">
    <property type="protein sequence ID" value="SKB48793.1"/>
    <property type="molecule type" value="Genomic_DNA"/>
</dbReference>
<dbReference type="RefSeq" id="WP_079647481.1">
    <property type="nucleotide sequence ID" value="NZ_FUYM01000003.1"/>
</dbReference>
<keyword evidence="2" id="KW-1185">Reference proteome</keyword>
<evidence type="ECO:0000313" key="1">
    <source>
        <dbReference type="EMBL" id="SKB48793.1"/>
    </source>
</evidence>
<reference evidence="2" key="1">
    <citation type="submission" date="2017-02" db="EMBL/GenBank/DDBJ databases">
        <authorList>
            <person name="Varghese N."/>
            <person name="Submissions S."/>
        </authorList>
    </citation>
    <scope>NUCLEOTIDE SEQUENCE [LARGE SCALE GENOMIC DNA]</scope>
    <source>
        <strain evidence="2">UM2</strain>
    </source>
</reference>
<dbReference type="AlphaFoldDB" id="A0A1T5BPJ9"/>
<gene>
    <name evidence="1" type="ORF">SAMN06295920_103152</name>
</gene>
<accession>A0A1T5BPJ9</accession>
<dbReference type="Proteomes" id="UP000189818">
    <property type="component" value="Unassembled WGS sequence"/>
</dbReference>
<dbReference type="Gene3D" id="3.30.420.10">
    <property type="entry name" value="Ribonuclease H-like superfamily/Ribonuclease H"/>
    <property type="match status" value="1"/>
</dbReference>
<dbReference type="STRING" id="439228.SAMN06295920_103152"/>
<name>A0A1T5BPJ9_9SPHN</name>
<dbReference type="InterPro" id="IPR036397">
    <property type="entry name" value="RNaseH_sf"/>
</dbReference>
<dbReference type="OrthoDB" id="2990050at2"/>
<organism evidence="1 2">
    <name type="scientific">Rhizorhabdus histidinilytica</name>
    <dbReference type="NCBI Taxonomy" id="439228"/>
    <lineage>
        <taxon>Bacteria</taxon>
        <taxon>Pseudomonadati</taxon>
        <taxon>Pseudomonadota</taxon>
        <taxon>Alphaproteobacteria</taxon>
        <taxon>Sphingomonadales</taxon>
        <taxon>Sphingomonadaceae</taxon>
        <taxon>Rhizorhabdus</taxon>
    </lineage>
</organism>